<dbReference type="OrthoDB" id="9807498at2"/>
<evidence type="ECO:0000259" key="1">
    <source>
        <dbReference type="Pfam" id="PF12392"/>
    </source>
</evidence>
<feature type="domain" description="Peptidase U32 collagenase" evidence="1">
    <location>
        <begin position="382"/>
        <end position="477"/>
    </location>
</feature>
<evidence type="ECO:0000313" key="2">
    <source>
        <dbReference type="EMBL" id="RXZ60925.1"/>
    </source>
</evidence>
<name>A0A4Q2K8J7_9FIRM</name>
<dbReference type="Pfam" id="PF12392">
    <property type="entry name" value="DUF3656"/>
    <property type="match status" value="1"/>
</dbReference>
<gene>
    <name evidence="2" type="ORF">ESZ91_00625</name>
</gene>
<dbReference type="PANTHER" id="PTHR30217">
    <property type="entry name" value="PEPTIDASE U32 FAMILY"/>
    <property type="match status" value="1"/>
</dbReference>
<dbReference type="EMBL" id="SDOZ01000002">
    <property type="protein sequence ID" value="RXZ60925.1"/>
    <property type="molecule type" value="Genomic_DNA"/>
</dbReference>
<comment type="caution">
    <text evidence="2">The sequence shown here is derived from an EMBL/GenBank/DDBJ whole genome shotgun (WGS) entry which is preliminary data.</text>
</comment>
<dbReference type="PANTHER" id="PTHR30217:SF10">
    <property type="entry name" value="23S RRNA 5-HYDROXYCYTIDINE C2501 SYNTHASE"/>
    <property type="match status" value="1"/>
</dbReference>
<organism evidence="2 3">
    <name type="scientific">Candidatus Borkfalkia ceftriaxoniphila</name>
    <dbReference type="NCBI Taxonomy" id="2508949"/>
    <lineage>
        <taxon>Bacteria</taxon>
        <taxon>Bacillati</taxon>
        <taxon>Bacillota</taxon>
        <taxon>Clostridia</taxon>
        <taxon>Christensenellales</taxon>
        <taxon>Christensenellaceae</taxon>
        <taxon>Candidatus Borkfalkia</taxon>
    </lineage>
</organism>
<dbReference type="Pfam" id="PF01136">
    <property type="entry name" value="Peptidase_U32"/>
    <property type="match status" value="1"/>
</dbReference>
<dbReference type="RefSeq" id="WP_129223086.1">
    <property type="nucleotide sequence ID" value="NZ_SDOZ01000002.1"/>
</dbReference>
<proteinExistence type="predicted"/>
<protein>
    <submittedName>
        <fullName evidence="2">U32 family peptidase</fullName>
    </submittedName>
</protein>
<dbReference type="InterPro" id="IPR001539">
    <property type="entry name" value="Peptidase_U32"/>
</dbReference>
<dbReference type="PROSITE" id="PS01276">
    <property type="entry name" value="PEPTIDASE_U32"/>
    <property type="match status" value="1"/>
</dbReference>
<evidence type="ECO:0000313" key="3">
    <source>
        <dbReference type="Proteomes" id="UP000291269"/>
    </source>
</evidence>
<keyword evidence="3" id="KW-1185">Reference proteome</keyword>
<dbReference type="AlphaFoldDB" id="A0A4Q2K8J7"/>
<dbReference type="InterPro" id="IPR020988">
    <property type="entry name" value="Pept_U32_collagenase"/>
</dbReference>
<sequence length="751" mass="83736">MCEILAPAGDEKSFYAAIDAGADAVYLGLSSFSARQSAENFCPDNLKKYIDHAHALHVRVYVAMNTLVKDVEMESFVSALVAAHNSGADAIIMQDIFLGKLIKDRYSAITLHLSTQAGVCNIFGARLAKRYGFSRVILARETPLKDVKEIASMIETEVFVQGALCTCFSGQCYMSALAGGNSGNRGACKQPCRQKYKIDREGFDSYAYALSLSDLCAAENLSALIEAGVSSFKIEGRMRSPEYVRAAVTYYKDVLSENSPRLREDFSRMKRAFNRGDYTKGYLYGQAKDLLSRDVQNHLGERIGVLRARGKRLFAETSFVPRKGDGFKVIRGGKNEVGGFVYSENFPCEKNGFYLPSSERFREGDALHVTSDTSLCEQDFGVRKRKILIDIEARSGEKLRVTAKGDFASFSLESEFCAQIALSSSLSENDVRACFSKTDAYPFSIDFGAVNIGENVFVVRSQLNAFRRAFYQALYELLTKLKNQKIHYEPLSVGETKGGVKSSTAVLDTFFDEKAYAEYPPDIFVLKPNNYKNIDDIKQNITYAKYYVTHILLYVPAYTLNDDLIAIRNCAPLFQGLYCEGAFGLELGKELDLPVFAGTGFNIFNRADISVLKSEGVENFCVSKEISLKEAENLFCRGAFYAFGGNVKAMDLGHCLFSKTCRNCDKKNCYVLADEAGREFPLRRYENSVCRFELYNCAPMVCAKDVPSKLYDFTALPSAKKRAYFQFCGDENALKNALGKYTANPWRSGVR</sequence>
<dbReference type="InterPro" id="IPR051454">
    <property type="entry name" value="RNA/ubiquinone_mod_enzymes"/>
</dbReference>
<reference evidence="2 3" key="1">
    <citation type="journal article" date="2019" name="Gut">
        <title>Antibiotics-induced monodominance of a novel gut bacterial order.</title>
        <authorList>
            <person name="Hildebrand F."/>
            <person name="Moitinho-Silva L."/>
            <person name="Blasche S."/>
            <person name="Jahn M.T."/>
            <person name="Gossmann T.I."/>
            <person name="Heuerta-Cepas J."/>
            <person name="Hercog R."/>
            <person name="Luetge M."/>
            <person name="Bahram M."/>
            <person name="Pryszlak A."/>
            <person name="Alves R.J."/>
            <person name="Waszak S.M."/>
            <person name="Zhu A."/>
            <person name="Ye L."/>
            <person name="Costea P.I."/>
            <person name="Aalvink S."/>
            <person name="Belzer C."/>
            <person name="Forslund S.K."/>
            <person name="Sunagawa S."/>
            <person name="Hentschel U."/>
            <person name="Merten C."/>
            <person name="Patil K.R."/>
            <person name="Benes V."/>
            <person name="Bork P."/>
        </authorList>
    </citation>
    <scope>NUCLEOTIDE SEQUENCE [LARGE SCALE GENOMIC DNA]</scope>
    <source>
        <strain evidence="2 3">HDS1380</strain>
    </source>
</reference>
<accession>A0A4Q2K8J7</accession>
<dbReference type="Proteomes" id="UP000291269">
    <property type="component" value="Unassembled WGS sequence"/>
</dbReference>